<evidence type="ECO:0000256" key="9">
    <source>
        <dbReference type="ARBA" id="ARBA00022723"/>
    </source>
</evidence>
<evidence type="ECO:0000259" key="19">
    <source>
        <dbReference type="Pfam" id="PF00224"/>
    </source>
</evidence>
<evidence type="ECO:0000256" key="4">
    <source>
        <dbReference type="ARBA" id="ARBA00006237"/>
    </source>
</evidence>
<comment type="similarity">
    <text evidence="5 18">Belongs to the pyruvate kinase family.</text>
</comment>
<dbReference type="InterPro" id="IPR015795">
    <property type="entry name" value="Pyrv_Knase_C"/>
</dbReference>
<dbReference type="Gene3D" id="3.50.30.10">
    <property type="entry name" value="Phosphohistidine domain"/>
    <property type="match status" value="1"/>
</dbReference>
<comment type="cofactor">
    <cofactor evidence="2">
        <name>K(+)</name>
        <dbReference type="ChEBI" id="CHEBI:29103"/>
    </cofactor>
</comment>
<dbReference type="GO" id="GO:0006950">
    <property type="term" value="P:response to stress"/>
    <property type="evidence" value="ECO:0007669"/>
    <property type="project" value="UniProtKB-ARBA"/>
</dbReference>
<feature type="domain" description="PEP-utilising enzyme mobile" evidence="20">
    <location>
        <begin position="505"/>
        <end position="576"/>
    </location>
</feature>
<keyword evidence="8 18" id="KW-0808">Transferase</keyword>
<dbReference type="PROSITE" id="PS00110">
    <property type="entry name" value="PYRUVATE_KINASE"/>
    <property type="match status" value="1"/>
</dbReference>
<evidence type="ECO:0000256" key="16">
    <source>
        <dbReference type="ARBA" id="ARBA00023317"/>
    </source>
</evidence>
<keyword evidence="12" id="KW-0067">ATP-binding</keyword>
<keyword evidence="13 18" id="KW-0460">Magnesium</keyword>
<dbReference type="NCBIfam" id="NF004978">
    <property type="entry name" value="PRK06354.1"/>
    <property type="match status" value="1"/>
</dbReference>
<evidence type="ECO:0000313" key="22">
    <source>
        <dbReference type="EMBL" id="EIW16813.1"/>
    </source>
</evidence>
<keyword evidence="15 18" id="KW-0324">Glycolysis</keyword>
<evidence type="ECO:0000259" key="21">
    <source>
        <dbReference type="Pfam" id="PF02887"/>
    </source>
</evidence>
<evidence type="ECO:0000313" key="23">
    <source>
        <dbReference type="Proteomes" id="UP000004324"/>
    </source>
</evidence>
<comment type="catalytic activity">
    <reaction evidence="18">
        <text>pyruvate + ATP = phosphoenolpyruvate + ADP + H(+)</text>
        <dbReference type="Rhea" id="RHEA:18157"/>
        <dbReference type="ChEBI" id="CHEBI:15361"/>
        <dbReference type="ChEBI" id="CHEBI:15378"/>
        <dbReference type="ChEBI" id="CHEBI:30616"/>
        <dbReference type="ChEBI" id="CHEBI:58702"/>
        <dbReference type="ChEBI" id="CHEBI:456216"/>
        <dbReference type="EC" id="2.7.1.40"/>
    </reaction>
</comment>
<dbReference type="EC" id="2.7.1.40" evidence="6 17"/>
<gene>
    <name evidence="22" type="ORF">FB4_4660</name>
</gene>
<dbReference type="EMBL" id="AKVJ01000042">
    <property type="protein sequence ID" value="EIW16813.1"/>
    <property type="molecule type" value="Genomic_DNA"/>
</dbReference>
<evidence type="ECO:0000256" key="11">
    <source>
        <dbReference type="ARBA" id="ARBA00022777"/>
    </source>
</evidence>
<keyword evidence="9" id="KW-0479">Metal-binding</keyword>
<keyword evidence="16 22" id="KW-0670">Pyruvate</keyword>
<evidence type="ECO:0000256" key="5">
    <source>
        <dbReference type="ARBA" id="ARBA00008663"/>
    </source>
</evidence>
<feature type="domain" description="Pyruvate kinase barrel" evidence="19">
    <location>
        <begin position="3"/>
        <end position="323"/>
    </location>
</feature>
<comment type="similarity">
    <text evidence="4">In the C-terminal section; belongs to the PEP-utilizing enzyme family.</text>
</comment>
<dbReference type="FunFam" id="2.40.33.10:FF:000001">
    <property type="entry name" value="Pyruvate kinase"/>
    <property type="match status" value="1"/>
</dbReference>
<dbReference type="InterPro" id="IPR036918">
    <property type="entry name" value="Pyrv_Knase_C_sf"/>
</dbReference>
<dbReference type="Pfam" id="PF00391">
    <property type="entry name" value="PEP-utilizers"/>
    <property type="match status" value="1"/>
</dbReference>
<evidence type="ECO:0000256" key="6">
    <source>
        <dbReference type="ARBA" id="ARBA00012142"/>
    </source>
</evidence>
<dbReference type="InterPro" id="IPR008279">
    <property type="entry name" value="PEP-util_enz_mobile_dom"/>
</dbReference>
<dbReference type="FunFam" id="3.20.20.60:FF:000001">
    <property type="entry name" value="Pyruvate kinase"/>
    <property type="match status" value="1"/>
</dbReference>
<reference evidence="22 23" key="1">
    <citation type="journal article" date="2012" name="J. Bacteriol.">
        <title>Draft Genome Sequences for Two Metal-Reducing Pelosinus fermentans Strains Isolated from a Cr(VI)-Contaminated Site and for Type Strain R7.</title>
        <authorList>
            <person name="Brown S.D."/>
            <person name="Podar M."/>
            <person name="Klingeman D.M."/>
            <person name="Johnson C.M."/>
            <person name="Yang Z.K."/>
            <person name="Utturkar S.M."/>
            <person name="Land M.L."/>
            <person name="Mosher J.J."/>
            <person name="Hurt R.A.Jr."/>
            <person name="Phelps T.J."/>
            <person name="Palumbo A.V."/>
            <person name="Arkin A.P."/>
            <person name="Hazen T.C."/>
            <person name="Elias D.A."/>
        </authorList>
    </citation>
    <scope>NUCLEOTIDE SEQUENCE [LARGE SCALE GENOMIC DNA]</scope>
    <source>
        <strain evidence="22 23">B4</strain>
    </source>
</reference>
<dbReference type="Proteomes" id="UP000004324">
    <property type="component" value="Unassembled WGS sequence"/>
</dbReference>
<evidence type="ECO:0000256" key="3">
    <source>
        <dbReference type="ARBA" id="ARBA00004997"/>
    </source>
</evidence>
<proteinExistence type="inferred from homology"/>
<evidence type="ECO:0000256" key="13">
    <source>
        <dbReference type="ARBA" id="ARBA00022842"/>
    </source>
</evidence>
<dbReference type="GO" id="GO:0016301">
    <property type="term" value="F:kinase activity"/>
    <property type="evidence" value="ECO:0007669"/>
    <property type="project" value="UniProtKB-KW"/>
</dbReference>
<keyword evidence="11 18" id="KW-0418">Kinase</keyword>
<comment type="caution">
    <text evidence="22">The sequence shown here is derived from an EMBL/GenBank/DDBJ whole genome shotgun (WGS) entry which is preliminary data.</text>
</comment>
<dbReference type="InterPro" id="IPR011037">
    <property type="entry name" value="Pyrv_Knase-like_insert_dom_sf"/>
</dbReference>
<dbReference type="SUPFAM" id="SSF50800">
    <property type="entry name" value="PK beta-barrel domain-like"/>
    <property type="match status" value="1"/>
</dbReference>
<dbReference type="InterPro" id="IPR036637">
    <property type="entry name" value="Phosphohistidine_dom_sf"/>
</dbReference>
<dbReference type="InterPro" id="IPR018209">
    <property type="entry name" value="Pyrv_Knase_AS"/>
</dbReference>
<dbReference type="Pfam" id="PF00224">
    <property type="entry name" value="PK"/>
    <property type="match status" value="1"/>
</dbReference>
<keyword evidence="14" id="KW-0630">Potassium</keyword>
<evidence type="ECO:0000256" key="14">
    <source>
        <dbReference type="ARBA" id="ARBA00022958"/>
    </source>
</evidence>
<protein>
    <recommendedName>
        <fullName evidence="7 17">Pyruvate kinase</fullName>
        <ecNumber evidence="6 17">2.7.1.40</ecNumber>
    </recommendedName>
</protein>
<feature type="non-terminal residue" evidence="22">
    <location>
        <position position="585"/>
    </location>
</feature>
<dbReference type="GO" id="GO:0005524">
    <property type="term" value="F:ATP binding"/>
    <property type="evidence" value="ECO:0007669"/>
    <property type="project" value="UniProtKB-KW"/>
</dbReference>
<dbReference type="InterPro" id="IPR040442">
    <property type="entry name" value="Pyrv_kinase-like_dom_sf"/>
</dbReference>
<comment type="cofactor">
    <cofactor evidence="1">
        <name>Mg(2+)</name>
        <dbReference type="ChEBI" id="CHEBI:18420"/>
    </cofactor>
</comment>
<dbReference type="InterPro" id="IPR001697">
    <property type="entry name" value="Pyr_Knase"/>
</dbReference>
<dbReference type="Gene3D" id="3.20.20.60">
    <property type="entry name" value="Phosphoenolpyruvate-binding domains"/>
    <property type="match status" value="1"/>
</dbReference>
<dbReference type="OrthoDB" id="9812123at2"/>
<evidence type="ECO:0000256" key="7">
    <source>
        <dbReference type="ARBA" id="ARBA00018587"/>
    </source>
</evidence>
<dbReference type="SUPFAM" id="SSF52009">
    <property type="entry name" value="Phosphohistidine domain"/>
    <property type="match status" value="1"/>
</dbReference>
<dbReference type="Gene3D" id="2.40.33.10">
    <property type="entry name" value="PK beta-barrel domain-like"/>
    <property type="match status" value="1"/>
</dbReference>
<dbReference type="PANTHER" id="PTHR11817">
    <property type="entry name" value="PYRUVATE KINASE"/>
    <property type="match status" value="1"/>
</dbReference>
<evidence type="ECO:0000256" key="18">
    <source>
        <dbReference type="RuleBase" id="RU000504"/>
    </source>
</evidence>
<dbReference type="UniPathway" id="UPA00109">
    <property type="reaction ID" value="UER00188"/>
</dbReference>
<sequence>MIKKTKIVCTMGPSTGKQEIMEKLIESGMNVARFNFSHGDHAEHSVRINMLRAAAAAKKTPVAVLLDTKGPEMRLGNFVEGKVTIEQGQKFILTSRDIEGTKEICSVNHRHLPQEVAAGNQILLSDGLICLHVDKVEGDDIHTTVLNTGVIGNRKRVAAPGVSVNLPPLSEQDIKDVLFAAKEGMDFIAASFIQRAADVLTIRKLLEEANSDIHIISKIENAEGVKNIDEIIKVSDGIMVARGDLGVEIPTEEVPLVQKMIIEKCNKLGKPVITATQMLESMINNPRPTRAEASDVANAIMDGTDAIMLSGETASGDYPVEAVQMMSKIAVRTEQDLKYSEILHSKGMLTQRTTTEAISHATVQVAHELSAASIITDTQTGYSARMVSKYRPLAHVVAVTPHERTVRKMLLLWGVQPVLRSATKNSDEMVQNDIDSAVASGIVSEGDLIVITAGVHATGTGTGTTNMIRVHVVGNILLRGVGIGATAVTGKVCVAHSIKDVQNKFKEGEILVVSHVDDETAKYAAKASAVIAEEGGLTSHAAIVGISAGIPVIVGADGATERLTDGAVVTVDAARGLVYSGEINA</sequence>
<dbReference type="Pfam" id="PF02887">
    <property type="entry name" value="PK_C"/>
    <property type="match status" value="1"/>
</dbReference>
<accession>I8RCH8</accession>
<dbReference type="InterPro" id="IPR015813">
    <property type="entry name" value="Pyrv/PenolPyrv_kinase-like_dom"/>
</dbReference>
<dbReference type="SUPFAM" id="SSF51621">
    <property type="entry name" value="Phosphoenolpyruvate/pyruvate domain"/>
    <property type="match status" value="1"/>
</dbReference>
<dbReference type="GO" id="GO:0000287">
    <property type="term" value="F:magnesium ion binding"/>
    <property type="evidence" value="ECO:0007669"/>
    <property type="project" value="UniProtKB-UniRule"/>
</dbReference>
<dbReference type="NCBIfam" id="TIGR01064">
    <property type="entry name" value="pyruv_kin"/>
    <property type="match status" value="1"/>
</dbReference>
<evidence type="ECO:0000256" key="12">
    <source>
        <dbReference type="ARBA" id="ARBA00022840"/>
    </source>
</evidence>
<dbReference type="PRINTS" id="PR01050">
    <property type="entry name" value="PYRUVTKNASE"/>
</dbReference>
<evidence type="ECO:0000256" key="17">
    <source>
        <dbReference type="NCBIfam" id="TIGR01064"/>
    </source>
</evidence>
<evidence type="ECO:0000256" key="15">
    <source>
        <dbReference type="ARBA" id="ARBA00023152"/>
    </source>
</evidence>
<keyword evidence="23" id="KW-1185">Reference proteome</keyword>
<evidence type="ECO:0000256" key="10">
    <source>
        <dbReference type="ARBA" id="ARBA00022741"/>
    </source>
</evidence>
<evidence type="ECO:0000256" key="2">
    <source>
        <dbReference type="ARBA" id="ARBA00001958"/>
    </source>
</evidence>
<evidence type="ECO:0000256" key="1">
    <source>
        <dbReference type="ARBA" id="ARBA00001946"/>
    </source>
</evidence>
<feature type="domain" description="Pyruvate kinase C-terminal" evidence="21">
    <location>
        <begin position="356"/>
        <end position="471"/>
    </location>
</feature>
<dbReference type="RefSeq" id="WP_007936760.1">
    <property type="nucleotide sequence ID" value="NZ_AKVJ01000042.1"/>
</dbReference>
<name>I8RCH8_9FIRM</name>
<organism evidence="22 23">
    <name type="scientific">Pelosinus fermentans B4</name>
    <dbReference type="NCBI Taxonomy" id="1149862"/>
    <lineage>
        <taxon>Bacteria</taxon>
        <taxon>Bacillati</taxon>
        <taxon>Bacillota</taxon>
        <taxon>Negativicutes</taxon>
        <taxon>Selenomonadales</taxon>
        <taxon>Sporomusaceae</taxon>
        <taxon>Pelosinus</taxon>
    </lineage>
</organism>
<evidence type="ECO:0000259" key="20">
    <source>
        <dbReference type="Pfam" id="PF00391"/>
    </source>
</evidence>
<dbReference type="InterPro" id="IPR015793">
    <property type="entry name" value="Pyrv_Knase_brl"/>
</dbReference>
<dbReference type="AlphaFoldDB" id="I8RCH8"/>
<dbReference type="NCBIfam" id="NF004491">
    <property type="entry name" value="PRK05826.1"/>
    <property type="match status" value="1"/>
</dbReference>
<dbReference type="SUPFAM" id="SSF52935">
    <property type="entry name" value="PK C-terminal domain-like"/>
    <property type="match status" value="1"/>
</dbReference>
<evidence type="ECO:0000256" key="8">
    <source>
        <dbReference type="ARBA" id="ARBA00022679"/>
    </source>
</evidence>
<dbReference type="Gene3D" id="3.40.1380.20">
    <property type="entry name" value="Pyruvate kinase, C-terminal domain"/>
    <property type="match status" value="1"/>
</dbReference>
<keyword evidence="10" id="KW-0547">Nucleotide-binding</keyword>
<dbReference type="InterPro" id="IPR015806">
    <property type="entry name" value="Pyrv_Knase_insert_dom_sf"/>
</dbReference>
<comment type="pathway">
    <text evidence="3 18">Carbohydrate degradation; glycolysis; pyruvate from D-glyceraldehyde 3-phosphate: step 5/5.</text>
</comment>
<dbReference type="GO" id="GO:0030955">
    <property type="term" value="F:potassium ion binding"/>
    <property type="evidence" value="ECO:0007669"/>
    <property type="project" value="UniProtKB-UniRule"/>
</dbReference>
<dbReference type="GO" id="GO:0004743">
    <property type="term" value="F:pyruvate kinase activity"/>
    <property type="evidence" value="ECO:0007669"/>
    <property type="project" value="UniProtKB-UniRule"/>
</dbReference>